<comment type="function">
    <text evidence="12">Modulates negatively TGFB1 signaling in keratinocytes.</text>
</comment>
<dbReference type="FunFam" id="2.60.40.10:FF:000155">
    <property type="entry name" value="complement C3 isoform X1"/>
    <property type="match status" value="1"/>
</dbReference>
<dbReference type="InterPro" id="IPR011626">
    <property type="entry name" value="Alpha-macroglobulin_TED"/>
</dbReference>
<dbReference type="InterPro" id="IPR013783">
    <property type="entry name" value="Ig-like_fold"/>
</dbReference>
<dbReference type="InterPro" id="IPR001599">
    <property type="entry name" value="Macroglobln_a2"/>
</dbReference>
<dbReference type="InterPro" id="IPR036595">
    <property type="entry name" value="A-macroglobulin_rcpt-bd_sf"/>
</dbReference>
<keyword evidence="3" id="KW-1003">Cell membrane</keyword>
<evidence type="ECO:0000256" key="3">
    <source>
        <dbReference type="ARBA" id="ARBA00022475"/>
    </source>
</evidence>
<comment type="subunit">
    <text evidence="14">Heterodimer; disulfide-linked. Interacts with TGFB1 and TGFBR1. Forms a heteromeric complex with TGFBR1, TGFBR2 and TGFBR3 in a ligand-independent manner.</text>
</comment>
<keyword evidence="7" id="KW-0882">Thioester bond</keyword>
<dbReference type="Pfam" id="PF07677">
    <property type="entry name" value="A2M_recep"/>
    <property type="match status" value="1"/>
</dbReference>
<dbReference type="Gene3D" id="2.60.40.2950">
    <property type="match status" value="1"/>
</dbReference>
<evidence type="ECO:0000256" key="8">
    <source>
        <dbReference type="ARBA" id="ARBA00023136"/>
    </source>
</evidence>
<evidence type="ECO:0000256" key="16">
    <source>
        <dbReference type="ARBA" id="ARBA00069665"/>
    </source>
</evidence>
<reference evidence="23" key="2">
    <citation type="submission" date="2022-10" db="EMBL/GenBank/DDBJ databases">
        <authorList>
            <consortium name="ENA_rothamsted_submissions"/>
            <consortium name="culmorum"/>
            <person name="King R."/>
        </authorList>
    </citation>
    <scope>NUCLEOTIDE SEQUENCE</scope>
</reference>
<evidence type="ECO:0000256" key="7">
    <source>
        <dbReference type="ARBA" id="ARBA00022966"/>
    </source>
</evidence>
<dbReference type="Pfam" id="PF00207">
    <property type="entry name" value="A2M"/>
    <property type="match status" value="1"/>
</dbReference>
<dbReference type="Pfam" id="PF01835">
    <property type="entry name" value="MG2"/>
    <property type="match status" value="1"/>
</dbReference>
<evidence type="ECO:0000259" key="22">
    <source>
        <dbReference type="SMART" id="SM01361"/>
    </source>
</evidence>
<dbReference type="CDD" id="cd02897">
    <property type="entry name" value="A2M_2"/>
    <property type="match status" value="1"/>
</dbReference>
<dbReference type="PROSITE" id="PS00477">
    <property type="entry name" value="ALPHA_2_MACROGLOBULIN"/>
    <property type="match status" value="1"/>
</dbReference>
<dbReference type="SUPFAM" id="SSF48239">
    <property type="entry name" value="Terpenoid cyclases/Protein prenyltransferases"/>
    <property type="match status" value="1"/>
</dbReference>
<feature type="chain" id="PRO_5040413432" description="CD109 antigen" evidence="19">
    <location>
        <begin position="24"/>
        <end position="1565"/>
    </location>
</feature>
<dbReference type="GO" id="GO:0002376">
    <property type="term" value="P:immune system process"/>
    <property type="evidence" value="ECO:0007669"/>
    <property type="project" value="UniProtKB-KW"/>
</dbReference>
<dbReference type="GO" id="GO:0005886">
    <property type="term" value="C:plasma membrane"/>
    <property type="evidence" value="ECO:0007669"/>
    <property type="project" value="UniProtKB-SubCell"/>
</dbReference>
<dbReference type="Gene3D" id="2.60.40.1940">
    <property type="match status" value="1"/>
</dbReference>
<dbReference type="Gene3D" id="2.60.40.690">
    <property type="entry name" value="Alpha-macroglobulin, receptor-binding domain"/>
    <property type="match status" value="1"/>
</dbReference>
<feature type="domain" description="Alpha-macroglobulin receptor-binding" evidence="22">
    <location>
        <begin position="1447"/>
        <end position="1536"/>
    </location>
</feature>
<organism evidence="23 24">
    <name type="scientific">Chironomus riparius</name>
    <dbReference type="NCBI Taxonomy" id="315576"/>
    <lineage>
        <taxon>Eukaryota</taxon>
        <taxon>Metazoa</taxon>
        <taxon>Ecdysozoa</taxon>
        <taxon>Arthropoda</taxon>
        <taxon>Hexapoda</taxon>
        <taxon>Insecta</taxon>
        <taxon>Pterygota</taxon>
        <taxon>Neoptera</taxon>
        <taxon>Endopterygota</taxon>
        <taxon>Diptera</taxon>
        <taxon>Nematocera</taxon>
        <taxon>Chironomoidea</taxon>
        <taxon>Chironomidae</taxon>
        <taxon>Chironominae</taxon>
        <taxon>Chironomus</taxon>
    </lineage>
</organism>
<evidence type="ECO:0000256" key="17">
    <source>
        <dbReference type="ARBA" id="ARBA00078071"/>
    </source>
</evidence>
<evidence type="ECO:0000259" key="21">
    <source>
        <dbReference type="SMART" id="SM01360"/>
    </source>
</evidence>
<evidence type="ECO:0000256" key="15">
    <source>
        <dbReference type="ARBA" id="ARBA00063781"/>
    </source>
</evidence>
<keyword evidence="24" id="KW-1185">Reference proteome</keyword>
<dbReference type="FunFam" id="1.50.10.20:FF:000001">
    <property type="entry name" value="CD109 isoform 1"/>
    <property type="match status" value="1"/>
</dbReference>
<evidence type="ECO:0000256" key="10">
    <source>
        <dbReference type="ARBA" id="ARBA00023180"/>
    </source>
</evidence>
<evidence type="ECO:0000256" key="19">
    <source>
        <dbReference type="SAM" id="SignalP"/>
    </source>
</evidence>
<keyword evidence="4" id="KW-0336">GPI-anchor</keyword>
<evidence type="ECO:0000256" key="1">
    <source>
        <dbReference type="ARBA" id="ARBA00004609"/>
    </source>
</evidence>
<comment type="subcellular location">
    <subcellularLocation>
        <location evidence="1">Cell membrane</location>
        <topology evidence="1">Lipid-anchor</topology>
        <topology evidence="1">GPI-anchor</topology>
    </subcellularLocation>
</comment>
<feature type="compositionally biased region" description="Low complexity" evidence="18">
    <location>
        <begin position="450"/>
        <end position="466"/>
    </location>
</feature>
<evidence type="ECO:0000313" key="24">
    <source>
        <dbReference type="Proteomes" id="UP001153620"/>
    </source>
</evidence>
<dbReference type="Proteomes" id="UP001153620">
    <property type="component" value="Chromosome 4"/>
</dbReference>
<evidence type="ECO:0000256" key="9">
    <source>
        <dbReference type="ARBA" id="ARBA00023157"/>
    </source>
</evidence>
<reference evidence="23" key="1">
    <citation type="submission" date="2022-01" db="EMBL/GenBank/DDBJ databases">
        <authorList>
            <person name="King R."/>
        </authorList>
    </citation>
    <scope>NUCLEOTIDE SEQUENCE</scope>
</reference>
<dbReference type="Gene3D" id="2.60.40.10">
    <property type="entry name" value="Immunoglobulins"/>
    <property type="match status" value="1"/>
</dbReference>
<dbReference type="Gene3D" id="2.60.40.1930">
    <property type="match status" value="2"/>
</dbReference>
<dbReference type="GO" id="GO:0005615">
    <property type="term" value="C:extracellular space"/>
    <property type="evidence" value="ECO:0007669"/>
    <property type="project" value="InterPro"/>
</dbReference>
<keyword evidence="9" id="KW-1015">Disulfide bond</keyword>
<sequence length="1565" mass="176079">MIRLKSSILIGIIVIIFNQNVSCGEDGFFTVVGSNLLKYQKSYRVSVAYQGYKDDKILQIGVKNTDKNTVKYENLQNVTLSGEGVQNVDFDLKSQTEGDYVIEVKSVTGDKFESFKKLHMNTKRFSVFIQTDKSVYKPKDNVKFRIMVLDAETRPFEFESIDVYVTDGGDNRVKQYENVKNKFIKGVFQNELQLSDQPVMGTWKIHVKVNGDDDTVKSFDVDEYVLPTFEVSIDANPDANFKDGVIRATVKAKYTFGKIAKGNATVTAEVSIPHWGYRPWSRNGQSNNKKVSKTVEVDGKKFVEFDVVKELEMKESSYYRKVKLFATFTEQLSGKEANASTTVEVHKTPHKMDLSKSAEKIKPGLPFKITADIRFHDKNTPVSDKFNPVNFTVSYFYDAPRMCKRRIWQPYYTTYEEITPIAIALDADMADGPDTGVSSDSAVSTDAIAEQPTTTEPQTTTDPTTTMIPETTTREVKYEEYECREEKSYDKQIEVFIKNGIAEIDIEIPSNTTHIRVKAQYLSNEESLYYISKADSESNEFIQAKLTTGRPSLSDTITIQVLATSEISQLTYDVIARGNLVDTKVVKFDPTKEYSLNIKPQMLMLPKAQIVIYYITKNGEIVSDKVEVEFGNELTNYVNLKLSTEQAKPGDNLTISVRSNPNSFVGLLGVDQSVLLLKKGNDIEQETVFSELKAYGDVDKWNYEWYENYDYNQRYGDFDSSDAFIITNAKKPFEAPYLPYYYDEDFLSIRDGGPVYYAMPMPASLASDSFDSAPMPERAPILTTTASFSGMGMAGPPGAKPQAALNRGGSTPEPKPIEIRKEFPETWLFDSLEFDSSDKQTLTKKVPDTITSWVITAFSLDPLTGLGLTKQASKLNVFQPFFVSTNLPYSIKRGEVVSIPIIVFNYLETDQDTVVTLFNNDRDFEFVEVNDDENAVKRSKRGLEMERKKEIKVKSNEGVSIPFMIRPLKAGHITIKVTAESKMAGDGLEKQLKVEPEGVPQYLNEAVLIDLRSEKEFKKTIEIVVPPEAVADSTRIEASAIGDILGPSIENLDKLIKLPYGCGEQNMLNFVPNIVVLDYLTNLKKLNPQIEEKAKKYMEVGYQKELTYKHDDGSYSAFGKSDKSGSTWLTAFVAKSFNQAAKYINIDEAVIENALDFLSAVQTENGSFPEVGHVSHQAMQGGSSKGIALTAYTLITFLEAKDHNEKYKEVINKALDYVIENLDQLNDTYSLAIANYALQLNKHEQKDMLLAKLNAKAENKDGMKYWKKDEVEEDTKPWYYRPNSVNVEMSAYALQAFILADKDNEAVPIMKWLVTQRNENGGFQSTQDTVVGLQALSKLATKIHVADSDLQIVVKPDHASGATINVNSANSLILQKHELPSSARHFEVTATGKGFSILQISYKYNLDNSGKFPRFVLNPKVDDSSNKEYLDLHVCTNFVPDSQTQRSNMAVMEVSLPSGFTFDNDQMEALMLTENVKKVETKDGDTVIMVYFDDIGDSQICPEFKAYRTHAVAKQKPAPIIIYDYYDNSRHARSFYNPPEISLCDICEGADECMKACEVPIVEIV</sequence>
<feature type="domain" description="Alpha-2-macroglobulin" evidence="21">
    <location>
        <begin position="826"/>
        <end position="917"/>
    </location>
</feature>
<gene>
    <name evidence="23" type="ORF">CHIRRI_LOCUS13549</name>
</gene>
<evidence type="ECO:0000256" key="13">
    <source>
        <dbReference type="ARBA" id="ARBA00057615"/>
    </source>
</evidence>
<comment type="subunit">
    <text evidence="15">Heterodimer of a TEP1-N chain and an TEP1-C chain non-covalently linked. Forms a complex composed of TEP1-N and TEP1-C heterodimer, LRIM1 and APL1C; the interaction stabilizes TEP1-N and TEP1-C heterodimer, prevents its binding to tissues while circulating in the hemolymph and protects the thioester bond from hydrolysis. Mature TEP1 and to a lesser extent full-length TEP1 interact with SPCLIP1; the interaction is induced by microbial infection.</text>
</comment>
<dbReference type="InterPro" id="IPR002890">
    <property type="entry name" value="MG2"/>
</dbReference>
<evidence type="ECO:0000256" key="14">
    <source>
        <dbReference type="ARBA" id="ARBA00063008"/>
    </source>
</evidence>
<dbReference type="InterPro" id="IPR047565">
    <property type="entry name" value="Alpha-macroglob_thiol-ester_cl"/>
</dbReference>
<proteinExistence type="inferred from homology"/>
<dbReference type="SMART" id="SM01360">
    <property type="entry name" value="A2M"/>
    <property type="match status" value="1"/>
</dbReference>
<keyword evidence="5 19" id="KW-0732">Signal</keyword>
<evidence type="ECO:0000256" key="2">
    <source>
        <dbReference type="ARBA" id="ARBA00010952"/>
    </source>
</evidence>
<dbReference type="Gene3D" id="2.60.120.1540">
    <property type="match status" value="1"/>
</dbReference>
<dbReference type="GO" id="GO:0098552">
    <property type="term" value="C:side of membrane"/>
    <property type="evidence" value="ECO:0007669"/>
    <property type="project" value="UniProtKB-KW"/>
</dbReference>
<comment type="function">
    <text evidence="13">Binds covalently through a thioester bond to the pathogen surface resulting in pathogen clearance.</text>
</comment>
<dbReference type="OrthoDB" id="7780472at2759"/>
<feature type="domain" description="Alpha-2-macroglobulin bait region" evidence="20">
    <location>
        <begin position="542"/>
        <end position="677"/>
    </location>
</feature>
<dbReference type="EMBL" id="OU895880">
    <property type="protein sequence ID" value="CAG9810736.1"/>
    <property type="molecule type" value="Genomic_DNA"/>
</dbReference>
<dbReference type="Pfam" id="PF17791">
    <property type="entry name" value="MG3"/>
    <property type="match status" value="1"/>
</dbReference>
<feature type="signal peptide" evidence="19">
    <location>
        <begin position="1"/>
        <end position="23"/>
    </location>
</feature>
<evidence type="ECO:0000256" key="11">
    <source>
        <dbReference type="ARBA" id="ARBA00023288"/>
    </source>
</evidence>
<evidence type="ECO:0000259" key="20">
    <source>
        <dbReference type="SMART" id="SM01359"/>
    </source>
</evidence>
<dbReference type="Gene3D" id="2.20.130.20">
    <property type="match status" value="1"/>
</dbReference>
<dbReference type="Pfam" id="PF07678">
    <property type="entry name" value="TED_complement"/>
    <property type="match status" value="1"/>
</dbReference>
<dbReference type="Gene3D" id="6.20.50.160">
    <property type="match status" value="1"/>
</dbReference>
<evidence type="ECO:0000256" key="5">
    <source>
        <dbReference type="ARBA" id="ARBA00022729"/>
    </source>
</evidence>
<dbReference type="GO" id="GO:0004866">
    <property type="term" value="F:endopeptidase inhibitor activity"/>
    <property type="evidence" value="ECO:0007669"/>
    <property type="project" value="InterPro"/>
</dbReference>
<keyword evidence="10" id="KW-0325">Glycoprotein</keyword>
<dbReference type="InterPro" id="IPR011625">
    <property type="entry name" value="A2M_N_BRD"/>
</dbReference>
<dbReference type="SMART" id="SM01361">
    <property type="entry name" value="A2M_recep"/>
    <property type="match status" value="1"/>
</dbReference>
<keyword evidence="11" id="KW-0449">Lipoprotein</keyword>
<name>A0A9N9S7F7_9DIPT</name>
<dbReference type="Gene3D" id="1.50.10.20">
    <property type="match status" value="1"/>
</dbReference>
<dbReference type="PANTHER" id="PTHR11412">
    <property type="entry name" value="MACROGLOBULIN / COMPLEMENT"/>
    <property type="match status" value="1"/>
</dbReference>
<evidence type="ECO:0000256" key="18">
    <source>
        <dbReference type="SAM" id="MobiDB-lite"/>
    </source>
</evidence>
<dbReference type="SMART" id="SM01359">
    <property type="entry name" value="A2M_N_2"/>
    <property type="match status" value="1"/>
</dbReference>
<dbReference type="InterPro" id="IPR008930">
    <property type="entry name" value="Terpenoid_cyclase/PrenylTrfase"/>
</dbReference>
<feature type="region of interest" description="Disordered" evidence="18">
    <location>
        <begin position="447"/>
        <end position="466"/>
    </location>
</feature>
<evidence type="ECO:0000256" key="4">
    <source>
        <dbReference type="ARBA" id="ARBA00022622"/>
    </source>
</evidence>
<dbReference type="PANTHER" id="PTHR11412:SF136">
    <property type="entry name" value="CD109 ANTIGEN"/>
    <property type="match status" value="1"/>
</dbReference>
<keyword evidence="8" id="KW-0472">Membrane</keyword>
<dbReference type="InterPro" id="IPR009048">
    <property type="entry name" value="A-macroglobulin_rcpt-bd"/>
</dbReference>
<dbReference type="Pfam" id="PF07703">
    <property type="entry name" value="A2M_BRD"/>
    <property type="match status" value="1"/>
</dbReference>
<dbReference type="SUPFAM" id="SSF49410">
    <property type="entry name" value="Alpha-macroglobulin receptor domain"/>
    <property type="match status" value="1"/>
</dbReference>
<accession>A0A9N9S7F7</accession>
<dbReference type="SMART" id="SM01419">
    <property type="entry name" value="Thiol-ester_cl"/>
    <property type="match status" value="1"/>
</dbReference>
<dbReference type="InterPro" id="IPR041555">
    <property type="entry name" value="MG3"/>
</dbReference>
<dbReference type="InterPro" id="IPR041813">
    <property type="entry name" value="A2M_TED"/>
</dbReference>
<comment type="similarity">
    <text evidence="2">Belongs to the protease inhibitor I39 (alpha-2-macroglobulin) family.</text>
</comment>
<evidence type="ECO:0000256" key="12">
    <source>
        <dbReference type="ARBA" id="ARBA00056820"/>
    </source>
</evidence>
<evidence type="ECO:0000313" key="23">
    <source>
        <dbReference type="EMBL" id="CAG9810736.1"/>
    </source>
</evidence>
<evidence type="ECO:0000256" key="6">
    <source>
        <dbReference type="ARBA" id="ARBA00022859"/>
    </source>
</evidence>
<dbReference type="FunFam" id="2.60.40.1930:FF:000001">
    <property type="entry name" value="CD109 isoform 3"/>
    <property type="match status" value="1"/>
</dbReference>
<protein>
    <recommendedName>
        <fullName evidence="16">CD109 antigen</fullName>
    </recommendedName>
    <alternativeName>
        <fullName evidence="17">TEP1-F</fullName>
    </alternativeName>
</protein>
<dbReference type="InterPro" id="IPR019742">
    <property type="entry name" value="MacrogloblnA2_CS"/>
</dbReference>
<keyword evidence="6" id="KW-0391">Immunity</keyword>
<dbReference type="InterPro" id="IPR050473">
    <property type="entry name" value="A2M/Complement_sys"/>
</dbReference>